<reference evidence="6" key="1">
    <citation type="submission" date="2021-03" db="EMBL/GenBank/DDBJ databases">
        <title>Comparative genomics and phylogenomic investigation of the class Geoglossomycetes provide insights into ecological specialization and systematics.</title>
        <authorList>
            <person name="Melie T."/>
            <person name="Pirro S."/>
            <person name="Miller A.N."/>
            <person name="Quandt A."/>
        </authorList>
    </citation>
    <scope>NUCLEOTIDE SEQUENCE</scope>
    <source>
        <strain evidence="6">CAQ_001_2017</strain>
    </source>
</reference>
<organism evidence="6 7">
    <name type="scientific">Trichoglossum hirsutum</name>
    <dbReference type="NCBI Taxonomy" id="265104"/>
    <lineage>
        <taxon>Eukaryota</taxon>
        <taxon>Fungi</taxon>
        <taxon>Dikarya</taxon>
        <taxon>Ascomycota</taxon>
        <taxon>Pezizomycotina</taxon>
        <taxon>Geoglossomycetes</taxon>
        <taxon>Geoglossales</taxon>
        <taxon>Geoglossaceae</taxon>
        <taxon>Trichoglossum</taxon>
    </lineage>
</organism>
<comment type="subunit">
    <text evidence="1">Interacts with lipid droplet proteins.</text>
</comment>
<name>A0A9P8RTW8_9PEZI</name>
<evidence type="ECO:0000256" key="4">
    <source>
        <dbReference type="ARBA" id="ARBA00043897"/>
    </source>
</evidence>
<dbReference type="InterPro" id="IPR019412">
    <property type="entry name" value="IML2/TPR_39"/>
</dbReference>
<comment type="function">
    <text evidence="4">Inclusion body (IB) resident protein that interacts strongly with lipid droplet (LD) proteins. Involved in LD-mediated IB clearing after protein folding stress, probably by enabling access to the IBs of an LD-stored soluble sterol derivative that acts as a chaperone in inclusion clearing.</text>
</comment>
<dbReference type="GO" id="GO:0005634">
    <property type="term" value="C:nucleus"/>
    <property type="evidence" value="ECO:0007669"/>
    <property type="project" value="TreeGrafter"/>
</dbReference>
<dbReference type="PANTHER" id="PTHR31859">
    <property type="entry name" value="TETRATRICOPEPTIDE REPEAT PROTEIN 39 FAMILY MEMBER"/>
    <property type="match status" value="1"/>
</dbReference>
<keyword evidence="7" id="KW-1185">Reference proteome</keyword>
<evidence type="ECO:0000313" key="7">
    <source>
        <dbReference type="Proteomes" id="UP000750711"/>
    </source>
</evidence>
<dbReference type="AlphaFoldDB" id="A0A9P8RTW8"/>
<evidence type="ECO:0000256" key="3">
    <source>
        <dbReference type="ARBA" id="ARBA00019539"/>
    </source>
</evidence>
<dbReference type="Pfam" id="PF10300">
    <property type="entry name" value="Iml2-TPR_39"/>
    <property type="match status" value="1"/>
</dbReference>
<dbReference type="PANTHER" id="PTHR31859:SF1">
    <property type="entry name" value="TETRATRICOPEPTIDE REPEAT PROTEIN 39C"/>
    <property type="match status" value="1"/>
</dbReference>
<sequence length="700" mass="79182">MMRFKLGRGVVAFLKAALGFEPEVMREASERLGDAENSAWHDQRNAQRSSHSYRSTIYPPGSEFALCNAEAQMMGAVIGVLNESLTESIKAFYKLRKAYATLYAIVEAERRYLRGKDYSDALARRSLELGEDLPGSGKHDASNSRTFGDSGLPSSNPSVTRAGETIESPMDLRIEPKAYTGRLPSTDEADENKPSSIVDITKVQSDVLEENLEKSALKPATNATKASPHLHTPTSDITPVERDVTAEVSGHSIDAFIHSGTNLCFGLMLLLISMIPPAFGKLLYVVGVSGDREEGLRMLWQATKFENINGAMAGLFVLGYYNGIAGFSDILPDRKDDDLVDYSMQRRQELLVQMRSRYPTSQLWLLEAARMEASHRRLETALEMLSMESKSPIKQVAALAMFERSLDSMYLHRFGDTADFFLKCVELNNWSHALYYYIAGSAHVELYRKLKSSDPKQAMKHAEKAEELLRKAPTLSGKKKFMARQLPFDLFVARKVQKWQLRASEWEVGFVDAVGVSPIEEMIYMWDGFKRMGHSKLQDSLAALAWSTDSNENWSRESLDEQVINAVLRAAVLRNLERYDEARAILEAEVLNHDRAAFKGHLRDDWMCPTAHYEMAVICWRERGDRGEEAIAECKEWLDKAAKWESYELDARYALPVPRTRPAVHTLAMSDRQQEDTKLMYTRYRIGMRVTTAQETLKRA</sequence>
<feature type="region of interest" description="Disordered" evidence="5">
    <location>
        <begin position="131"/>
        <end position="176"/>
    </location>
</feature>
<evidence type="ECO:0000256" key="2">
    <source>
        <dbReference type="ARBA" id="ARBA00018424"/>
    </source>
</evidence>
<dbReference type="Proteomes" id="UP000750711">
    <property type="component" value="Unassembled WGS sequence"/>
</dbReference>
<proteinExistence type="predicted"/>
<dbReference type="EMBL" id="JAGHQM010000036">
    <property type="protein sequence ID" value="KAH0566087.1"/>
    <property type="molecule type" value="Genomic_DNA"/>
</dbReference>
<comment type="caution">
    <text evidence="6">The sequence shown here is derived from an EMBL/GenBank/DDBJ whole genome shotgun (WGS) entry which is preliminary data.</text>
</comment>
<evidence type="ECO:0000256" key="5">
    <source>
        <dbReference type="SAM" id="MobiDB-lite"/>
    </source>
</evidence>
<evidence type="ECO:0000313" key="6">
    <source>
        <dbReference type="EMBL" id="KAH0566087.1"/>
    </source>
</evidence>
<evidence type="ECO:0000256" key="1">
    <source>
        <dbReference type="ARBA" id="ARBA00011408"/>
    </source>
</evidence>
<feature type="region of interest" description="Disordered" evidence="5">
    <location>
        <begin position="216"/>
        <end position="239"/>
    </location>
</feature>
<dbReference type="GO" id="GO:0005829">
    <property type="term" value="C:cytosol"/>
    <property type="evidence" value="ECO:0007669"/>
    <property type="project" value="TreeGrafter"/>
</dbReference>
<feature type="compositionally biased region" description="Polar residues" evidence="5">
    <location>
        <begin position="143"/>
        <end position="159"/>
    </location>
</feature>
<accession>A0A9P8RTW8</accession>
<dbReference type="GO" id="GO:0005741">
    <property type="term" value="C:mitochondrial outer membrane"/>
    <property type="evidence" value="ECO:0007669"/>
    <property type="project" value="TreeGrafter"/>
</dbReference>
<gene>
    <name evidence="6" type="ORF">GP486_000525</name>
</gene>
<protein>
    <recommendedName>
        <fullName evidence="2">Inclusion body clearance protein IML2</fullName>
    </recommendedName>
    <alternativeName>
        <fullName evidence="3">Inclusion body clearance protein iml2</fullName>
    </alternativeName>
</protein>